<reference evidence="2 3" key="1">
    <citation type="submission" date="2021-02" db="EMBL/GenBank/DDBJ databases">
        <title>Genome assembly of Pseudopithomyces chartarum.</title>
        <authorList>
            <person name="Jauregui R."/>
            <person name="Singh J."/>
            <person name="Voisey C."/>
        </authorList>
    </citation>
    <scope>NUCLEOTIDE SEQUENCE [LARGE SCALE GENOMIC DNA]</scope>
    <source>
        <strain evidence="2 3">AGR01</strain>
    </source>
</reference>
<gene>
    <name evidence="2" type="ORF">GRF29_161g1362468</name>
</gene>
<dbReference type="AlphaFoldDB" id="A0AAN6LRI1"/>
<sequence>MFPFAADFHLLSTDAARHFTQLVAVGPFAVLGLALMACVARVCRITGITAVYEEMASEDVREVLGAVEEGLLSEAYGNLMEGGEWDEGVPVEREEESE</sequence>
<proteinExistence type="predicted"/>
<evidence type="ECO:0000313" key="2">
    <source>
        <dbReference type="EMBL" id="KAK3202484.1"/>
    </source>
</evidence>
<evidence type="ECO:0000313" key="3">
    <source>
        <dbReference type="Proteomes" id="UP001280581"/>
    </source>
</evidence>
<feature type="transmembrane region" description="Helical" evidence="1">
    <location>
        <begin position="20"/>
        <end position="40"/>
    </location>
</feature>
<dbReference type="Proteomes" id="UP001280581">
    <property type="component" value="Unassembled WGS sequence"/>
</dbReference>
<accession>A0AAN6LRI1</accession>
<dbReference type="EMBL" id="WVTA01000014">
    <property type="protein sequence ID" value="KAK3202484.1"/>
    <property type="molecule type" value="Genomic_DNA"/>
</dbReference>
<evidence type="ECO:0000256" key="1">
    <source>
        <dbReference type="SAM" id="Phobius"/>
    </source>
</evidence>
<keyword evidence="1" id="KW-0472">Membrane</keyword>
<name>A0AAN6LRI1_9PLEO</name>
<organism evidence="2 3">
    <name type="scientific">Pseudopithomyces chartarum</name>
    <dbReference type="NCBI Taxonomy" id="1892770"/>
    <lineage>
        <taxon>Eukaryota</taxon>
        <taxon>Fungi</taxon>
        <taxon>Dikarya</taxon>
        <taxon>Ascomycota</taxon>
        <taxon>Pezizomycotina</taxon>
        <taxon>Dothideomycetes</taxon>
        <taxon>Pleosporomycetidae</taxon>
        <taxon>Pleosporales</taxon>
        <taxon>Massarineae</taxon>
        <taxon>Didymosphaeriaceae</taxon>
        <taxon>Pseudopithomyces</taxon>
    </lineage>
</organism>
<comment type="caution">
    <text evidence="2">The sequence shown here is derived from an EMBL/GenBank/DDBJ whole genome shotgun (WGS) entry which is preliminary data.</text>
</comment>
<keyword evidence="1" id="KW-0812">Transmembrane</keyword>
<keyword evidence="3" id="KW-1185">Reference proteome</keyword>
<protein>
    <submittedName>
        <fullName evidence="2">Uncharacterized protein</fullName>
    </submittedName>
</protein>
<keyword evidence="1" id="KW-1133">Transmembrane helix</keyword>